<keyword evidence="5" id="KW-1185">Reference proteome</keyword>
<dbReference type="GO" id="GO:0016787">
    <property type="term" value="F:hydrolase activity"/>
    <property type="evidence" value="ECO:0007669"/>
    <property type="project" value="UniProtKB-KW"/>
</dbReference>
<feature type="binding site" evidence="3">
    <location>
        <position position="275"/>
    </location>
    <ligand>
        <name>Mg(2+)</name>
        <dbReference type="ChEBI" id="CHEBI:18420"/>
        <label>1</label>
    </ligand>
</feature>
<comment type="similarity">
    <text evidence="1">Belongs to the ADP-ribosylglycohydrolase family.</text>
</comment>
<comment type="cofactor">
    <cofactor evidence="3">
        <name>Mg(2+)</name>
        <dbReference type="ChEBI" id="CHEBI:18420"/>
    </cofactor>
    <text evidence="3">Binds 2 magnesium ions per subunit.</text>
</comment>
<evidence type="ECO:0000256" key="2">
    <source>
        <dbReference type="ARBA" id="ARBA00022801"/>
    </source>
</evidence>
<name>A0A3D9BR97_9FLAO</name>
<reference evidence="4 5" key="1">
    <citation type="journal article" date="2006" name="Int. J. Syst. Evol. Microbiol.">
        <title>Chryseobacterium piscium sp. nov., isolated from fish of the South Atlantic Ocean off South Africa.</title>
        <authorList>
            <person name="de Beer H."/>
            <person name="Hugo C.J."/>
            <person name="Jooste P.J."/>
            <person name="Vancanneyt M."/>
            <person name="Coenye T."/>
            <person name="Vandamme P."/>
        </authorList>
    </citation>
    <scope>NUCLEOTIDE SEQUENCE [LARGE SCALE GENOMIC DNA]</scope>
    <source>
        <strain evidence="4 5">CCUG 51923</strain>
    </source>
</reference>
<dbReference type="SUPFAM" id="SSF101478">
    <property type="entry name" value="ADP-ribosylglycohydrolase"/>
    <property type="match status" value="1"/>
</dbReference>
<accession>A0A3D9BR97</accession>
<feature type="binding site" evidence="3">
    <location>
        <position position="54"/>
    </location>
    <ligand>
        <name>Mg(2+)</name>
        <dbReference type="ChEBI" id="CHEBI:18420"/>
        <label>1</label>
    </ligand>
</feature>
<dbReference type="RefSeq" id="WP_115949449.1">
    <property type="nucleotide sequence ID" value="NZ_QNVS01000010.1"/>
</dbReference>
<comment type="caution">
    <text evidence="4">The sequence shown here is derived from an EMBL/GenBank/DDBJ whole genome shotgun (WGS) entry which is preliminary data.</text>
</comment>
<organism evidence="4 5">
    <name type="scientific">Chryseobacterium piscium</name>
    <dbReference type="NCBI Taxonomy" id="333702"/>
    <lineage>
        <taxon>Bacteria</taxon>
        <taxon>Pseudomonadati</taxon>
        <taxon>Bacteroidota</taxon>
        <taxon>Flavobacteriia</taxon>
        <taxon>Flavobacteriales</taxon>
        <taxon>Weeksellaceae</taxon>
        <taxon>Chryseobacterium group</taxon>
        <taxon>Chryseobacterium</taxon>
    </lineage>
</organism>
<feature type="binding site" evidence="3">
    <location>
        <position position="53"/>
    </location>
    <ligand>
        <name>Mg(2+)</name>
        <dbReference type="ChEBI" id="CHEBI:18420"/>
        <label>1</label>
    </ligand>
</feature>
<dbReference type="InterPro" id="IPR005502">
    <property type="entry name" value="Ribosyl_crysJ1"/>
</dbReference>
<feature type="binding site" evidence="3">
    <location>
        <position position="273"/>
    </location>
    <ligand>
        <name>Mg(2+)</name>
        <dbReference type="ChEBI" id="CHEBI:18420"/>
        <label>1</label>
    </ligand>
</feature>
<keyword evidence="2 4" id="KW-0378">Hydrolase</keyword>
<evidence type="ECO:0000313" key="5">
    <source>
        <dbReference type="Proteomes" id="UP000256512"/>
    </source>
</evidence>
<dbReference type="PANTHER" id="PTHR16222:SF24">
    <property type="entry name" value="ADP-RIBOSYLHYDROLASE ARH3"/>
    <property type="match status" value="1"/>
</dbReference>
<sequence length="321" mass="36299">MENRVKAGIFGVCIGDALGVPVEFQSRDQLKRSPITTMRAFGTHHQPAGTWSDDSSLMLCLADSLCKEYDLKDIALKFLQWYNAEVWTPHGRVFDIGIATSQAIHRISKGTSPTLCGGTSEFDNGNGSLMRILPLLFYIKDFPIEKRFDSVKDVSSITHGHIRSVLACFIYLEFALEILKEKDKWEAYKAMQKKVREFLDNNPICSQNEMDKFHRILELKVGDYDLAPLHTLQEEEISSSGYVLHSLEASLWCFLNTENYSEAVLKAINLGEDIDTTGAITGGIAGIYYGFENIPDEWIAELVRKEDIENLCIKLQNKLMK</sequence>
<dbReference type="PANTHER" id="PTHR16222">
    <property type="entry name" value="ADP-RIBOSYLGLYCOHYDROLASE"/>
    <property type="match status" value="1"/>
</dbReference>
<dbReference type="InterPro" id="IPR050792">
    <property type="entry name" value="ADP-ribosylglycohydrolase"/>
</dbReference>
<evidence type="ECO:0000256" key="1">
    <source>
        <dbReference type="ARBA" id="ARBA00010702"/>
    </source>
</evidence>
<dbReference type="AlphaFoldDB" id="A0A3D9BR97"/>
<dbReference type="EMBL" id="QNVS01000010">
    <property type="protein sequence ID" value="REC55871.1"/>
    <property type="molecule type" value="Genomic_DNA"/>
</dbReference>
<feature type="binding site" evidence="3">
    <location>
        <position position="276"/>
    </location>
    <ligand>
        <name>Mg(2+)</name>
        <dbReference type="ChEBI" id="CHEBI:18420"/>
        <label>1</label>
    </ligand>
</feature>
<dbReference type="Proteomes" id="UP000256512">
    <property type="component" value="Unassembled WGS sequence"/>
</dbReference>
<dbReference type="GO" id="GO:0046872">
    <property type="term" value="F:metal ion binding"/>
    <property type="evidence" value="ECO:0007669"/>
    <property type="project" value="UniProtKB-KW"/>
</dbReference>
<gene>
    <name evidence="4" type="ORF">DRF62_05545</name>
</gene>
<dbReference type="Gene3D" id="1.10.4080.10">
    <property type="entry name" value="ADP-ribosylation/Crystallin J1"/>
    <property type="match status" value="1"/>
</dbReference>
<evidence type="ECO:0000256" key="3">
    <source>
        <dbReference type="PIRSR" id="PIRSR605502-1"/>
    </source>
</evidence>
<protein>
    <submittedName>
        <fullName evidence="4">ADP-ribosylglycohydrolase family protein</fullName>
    </submittedName>
</protein>
<keyword evidence="3" id="KW-0460">Magnesium</keyword>
<feature type="binding site" evidence="3">
    <location>
        <position position="52"/>
    </location>
    <ligand>
        <name>Mg(2+)</name>
        <dbReference type="ChEBI" id="CHEBI:18420"/>
        <label>1</label>
    </ligand>
</feature>
<proteinExistence type="inferred from homology"/>
<dbReference type="Pfam" id="PF03747">
    <property type="entry name" value="ADP_ribosyl_GH"/>
    <property type="match status" value="1"/>
</dbReference>
<keyword evidence="3" id="KW-0479">Metal-binding</keyword>
<evidence type="ECO:0000313" key="4">
    <source>
        <dbReference type="EMBL" id="REC55871.1"/>
    </source>
</evidence>
<dbReference type="InterPro" id="IPR036705">
    <property type="entry name" value="Ribosyl_crysJ1_sf"/>
</dbReference>